<feature type="chain" id="PRO_5007280613" evidence="6">
    <location>
        <begin position="23"/>
        <end position="526"/>
    </location>
</feature>
<dbReference type="KEGG" id="pcm:AY601_3660"/>
<evidence type="ECO:0000256" key="5">
    <source>
        <dbReference type="ARBA" id="ARBA00023237"/>
    </source>
</evidence>
<evidence type="ECO:0000313" key="8">
    <source>
        <dbReference type="EMBL" id="AMQ00522.1"/>
    </source>
</evidence>
<keyword evidence="3 6" id="KW-0732">Signal</keyword>
<dbReference type="EMBL" id="CP014504">
    <property type="protein sequence ID" value="AMQ00522.1"/>
    <property type="molecule type" value="Genomic_DNA"/>
</dbReference>
<accession>A0A127VH27</accession>
<comment type="subcellular location">
    <subcellularLocation>
        <location evidence="1">Cell outer membrane</location>
    </subcellularLocation>
</comment>
<evidence type="ECO:0000313" key="9">
    <source>
        <dbReference type="Proteomes" id="UP000071561"/>
    </source>
</evidence>
<feature type="signal peptide" evidence="6">
    <location>
        <begin position="1"/>
        <end position="22"/>
    </location>
</feature>
<protein>
    <submittedName>
        <fullName evidence="8">Membrane protein</fullName>
    </submittedName>
</protein>
<comment type="similarity">
    <text evidence="2">Belongs to the SusD family.</text>
</comment>
<evidence type="ECO:0000259" key="7">
    <source>
        <dbReference type="Pfam" id="PF07980"/>
    </source>
</evidence>
<dbReference type="Proteomes" id="UP000071561">
    <property type="component" value="Chromosome"/>
</dbReference>
<feature type="domain" description="RagB/SusD" evidence="7">
    <location>
        <begin position="364"/>
        <end position="526"/>
    </location>
</feature>
<dbReference type="Gene3D" id="1.10.3780.10">
    <property type="entry name" value="SusD-like"/>
    <property type="match status" value="1"/>
</dbReference>
<evidence type="ECO:0000256" key="3">
    <source>
        <dbReference type="ARBA" id="ARBA00022729"/>
    </source>
</evidence>
<dbReference type="PROSITE" id="PS51257">
    <property type="entry name" value="PROKAR_LIPOPROTEIN"/>
    <property type="match status" value="1"/>
</dbReference>
<keyword evidence="4" id="KW-0472">Membrane</keyword>
<dbReference type="GO" id="GO:0009279">
    <property type="term" value="C:cell outer membrane"/>
    <property type="evidence" value="ECO:0007669"/>
    <property type="project" value="UniProtKB-SubCell"/>
</dbReference>
<organism evidence="8 9">
    <name type="scientific">Pedobacter cryoconitis</name>
    <dbReference type="NCBI Taxonomy" id="188932"/>
    <lineage>
        <taxon>Bacteria</taxon>
        <taxon>Pseudomonadati</taxon>
        <taxon>Bacteroidota</taxon>
        <taxon>Sphingobacteriia</taxon>
        <taxon>Sphingobacteriales</taxon>
        <taxon>Sphingobacteriaceae</taxon>
        <taxon>Pedobacter</taxon>
    </lineage>
</organism>
<evidence type="ECO:0000256" key="1">
    <source>
        <dbReference type="ARBA" id="ARBA00004442"/>
    </source>
</evidence>
<gene>
    <name evidence="8" type="ORF">AY601_3660</name>
</gene>
<dbReference type="OrthoDB" id="9783641at2"/>
<dbReference type="CDD" id="cd08977">
    <property type="entry name" value="SusD"/>
    <property type="match status" value="1"/>
</dbReference>
<keyword evidence="9" id="KW-1185">Reference proteome</keyword>
<sequence length="526" mass="57292" precursor="true">MKNLFKIFAATAVLLATFSSCKKDLNLKPTNDIISDVAYSTPDGYKQVLAKIYGSFATTGGGGSGSSDLGGIDAGASDFIRLYWNAQELTSDEGICVWNDPGVYDLNFQTYTSDNVILRGLYTRSLYQITVINEFLRESTPDKLASRNITGTAATNITAYRAEARFLRAYQYWVLMDLYGNPPFITEANEIGKVAPQQIKRADLFKYVESELLAIESELPGTNDYGRVTKGADQMLLSRVYLNASVYTGTAKNTEAAAYASKVIGAGYSLNPVYKNLFLADNNLNNPEVILSINYDGLLTQNFGGTTFLTNASINGDMNPALFGVPSGGWGGIRTRSTLPAIFGINGAFTSNPDSRAMFFGDKATNDDVGVFTDGLRAVKFRNVTRANVTAPSNNGTFCSVDFPLFRLPEAYLNYAEAVLRGGSGSLSQAVTYVNLLRQRAYGNDSGNVTSLTLDGVLAERAKEFFWEGYRRTDLVRFGKFTDASYLWPYKGGVKAGRGTEATRSIFPLPSADLISNPNLTQNPGY</sequence>
<dbReference type="InterPro" id="IPR011990">
    <property type="entry name" value="TPR-like_helical_dom_sf"/>
</dbReference>
<evidence type="ECO:0000256" key="2">
    <source>
        <dbReference type="ARBA" id="ARBA00006275"/>
    </source>
</evidence>
<proteinExistence type="inferred from homology"/>
<name>A0A127VH27_9SPHI</name>
<dbReference type="SUPFAM" id="SSF48452">
    <property type="entry name" value="TPR-like"/>
    <property type="match status" value="1"/>
</dbReference>
<dbReference type="Gene3D" id="1.25.40.390">
    <property type="match status" value="1"/>
</dbReference>
<dbReference type="InterPro" id="IPR012944">
    <property type="entry name" value="SusD_RagB_dom"/>
</dbReference>
<dbReference type="PATRIC" id="fig|188932.3.peg.3802"/>
<evidence type="ECO:0000256" key="6">
    <source>
        <dbReference type="SAM" id="SignalP"/>
    </source>
</evidence>
<evidence type="ECO:0000256" key="4">
    <source>
        <dbReference type="ARBA" id="ARBA00023136"/>
    </source>
</evidence>
<dbReference type="Gene3D" id="1.25.40.10">
    <property type="entry name" value="Tetratricopeptide repeat domain"/>
    <property type="match status" value="1"/>
</dbReference>
<dbReference type="Pfam" id="PF07980">
    <property type="entry name" value="SusD_RagB"/>
    <property type="match status" value="1"/>
</dbReference>
<keyword evidence="5" id="KW-0998">Cell outer membrane</keyword>
<reference evidence="8 9" key="1">
    <citation type="submission" date="2016-03" db="EMBL/GenBank/DDBJ databases">
        <title>Complete genome sequence of Pedobacter cryoconitis PAMC 27485.</title>
        <authorList>
            <person name="Lee J."/>
            <person name="Kim O.-S."/>
        </authorList>
    </citation>
    <scope>NUCLEOTIDE SEQUENCE [LARGE SCALE GENOMIC DNA]</scope>
    <source>
        <strain evidence="8 9">PAMC 27485</strain>
    </source>
</reference>
<dbReference type="RefSeq" id="WP_068403614.1">
    <property type="nucleotide sequence ID" value="NZ_CP014504.1"/>
</dbReference>
<dbReference type="AlphaFoldDB" id="A0A127VH27"/>